<evidence type="ECO:0000256" key="11">
    <source>
        <dbReference type="HAMAP-Rule" id="MF_00276"/>
    </source>
</evidence>
<protein>
    <recommendedName>
        <fullName evidence="11">Potassium-transporting ATPase KdpC subunit</fullName>
    </recommendedName>
    <alternativeName>
        <fullName evidence="11">ATP phosphohydrolase [potassium-transporting] C chain</fullName>
    </alternativeName>
    <alternativeName>
        <fullName evidence="11">Potassium-binding and translocating subunit C</fullName>
    </alternativeName>
    <alternativeName>
        <fullName evidence="11">Potassium-translocating ATPase C chain</fullName>
    </alternativeName>
</protein>
<keyword evidence="8 11" id="KW-1133">Transmembrane helix</keyword>
<dbReference type="RefSeq" id="WP_119475924.1">
    <property type="nucleotide sequence ID" value="NZ_QXML01000001.1"/>
</dbReference>
<evidence type="ECO:0000256" key="3">
    <source>
        <dbReference type="ARBA" id="ARBA00022538"/>
    </source>
</evidence>
<gene>
    <name evidence="11 12" type="primary">kdpC</name>
    <name evidence="12" type="ORF">D0X99_01790</name>
</gene>
<feature type="transmembrane region" description="Helical" evidence="11">
    <location>
        <begin position="6"/>
        <end position="29"/>
    </location>
</feature>
<evidence type="ECO:0000256" key="6">
    <source>
        <dbReference type="ARBA" id="ARBA00022840"/>
    </source>
</evidence>
<dbReference type="EMBL" id="QXML01000001">
    <property type="protein sequence ID" value="RIW18445.1"/>
    <property type="molecule type" value="Genomic_DNA"/>
</dbReference>
<keyword evidence="13" id="KW-1185">Reference proteome</keyword>
<keyword evidence="10 11" id="KW-0472">Membrane</keyword>
<accession>A0A418PWI7</accession>
<keyword evidence="5 11" id="KW-0547">Nucleotide-binding</keyword>
<dbReference type="HAMAP" id="MF_00276">
    <property type="entry name" value="KdpC"/>
    <property type="match status" value="1"/>
</dbReference>
<evidence type="ECO:0000256" key="5">
    <source>
        <dbReference type="ARBA" id="ARBA00022741"/>
    </source>
</evidence>
<keyword evidence="1 11" id="KW-0813">Transport</keyword>
<dbReference type="NCBIfam" id="TIGR00681">
    <property type="entry name" value="kdpC"/>
    <property type="match status" value="1"/>
</dbReference>
<comment type="caution">
    <text evidence="12">The sequence shown here is derived from an EMBL/GenBank/DDBJ whole genome shotgun (WGS) entry which is preliminary data.</text>
</comment>
<dbReference type="GO" id="GO:0005524">
    <property type="term" value="F:ATP binding"/>
    <property type="evidence" value="ECO:0007669"/>
    <property type="project" value="UniProtKB-UniRule"/>
</dbReference>
<keyword evidence="4 11" id="KW-0812">Transmembrane</keyword>
<evidence type="ECO:0000256" key="1">
    <source>
        <dbReference type="ARBA" id="ARBA00022448"/>
    </source>
</evidence>
<dbReference type="AlphaFoldDB" id="A0A418PWI7"/>
<dbReference type="Proteomes" id="UP000283522">
    <property type="component" value="Unassembled WGS sequence"/>
</dbReference>
<comment type="function">
    <text evidence="11">Part of the high-affinity ATP-driven potassium transport (or Kdp) system, which catalyzes the hydrolysis of ATP coupled with the electrogenic transport of potassium into the cytoplasm. This subunit acts as a catalytic chaperone that increases the ATP-binding affinity of the ATP-hydrolyzing subunit KdpB by the formation of a transient KdpB/KdpC/ATP ternary complex.</text>
</comment>
<reference evidence="12 13" key="1">
    <citation type="submission" date="2018-09" db="EMBL/GenBank/DDBJ databases">
        <authorList>
            <person name="Wang X."/>
            <person name="Du Z."/>
        </authorList>
    </citation>
    <scope>NUCLEOTIDE SEQUENCE [LARGE SCALE GENOMIC DNA]</scope>
    <source>
        <strain evidence="12 13">N3</strain>
    </source>
</reference>
<evidence type="ECO:0000256" key="7">
    <source>
        <dbReference type="ARBA" id="ARBA00022958"/>
    </source>
</evidence>
<dbReference type="InterPro" id="IPR003820">
    <property type="entry name" value="KdpC"/>
</dbReference>
<comment type="subunit">
    <text evidence="11">The system is composed of three essential subunits: KdpA, KdpB and KdpC.</text>
</comment>
<keyword evidence="2 11" id="KW-1003">Cell membrane</keyword>
<evidence type="ECO:0000313" key="12">
    <source>
        <dbReference type="EMBL" id="RIW18445.1"/>
    </source>
</evidence>
<dbReference type="PANTHER" id="PTHR30042:SF2">
    <property type="entry name" value="POTASSIUM-TRANSPORTING ATPASE KDPC SUBUNIT"/>
    <property type="match status" value="1"/>
</dbReference>
<dbReference type="GO" id="GO:0005886">
    <property type="term" value="C:plasma membrane"/>
    <property type="evidence" value="ECO:0007669"/>
    <property type="project" value="UniProtKB-SubCell"/>
</dbReference>
<keyword evidence="3 11" id="KW-0633">Potassium transport</keyword>
<evidence type="ECO:0000256" key="9">
    <source>
        <dbReference type="ARBA" id="ARBA00023065"/>
    </source>
</evidence>
<dbReference type="NCBIfam" id="NF001454">
    <property type="entry name" value="PRK00315.1"/>
    <property type="match status" value="1"/>
</dbReference>
<evidence type="ECO:0000256" key="4">
    <source>
        <dbReference type="ARBA" id="ARBA00022692"/>
    </source>
</evidence>
<name>A0A418PWI7_9BACT</name>
<comment type="subcellular location">
    <subcellularLocation>
        <location evidence="11">Cell membrane</location>
        <topology evidence="11">Single-pass membrane protein</topology>
    </subcellularLocation>
</comment>
<comment type="similarity">
    <text evidence="11">Belongs to the KdpC family.</text>
</comment>
<sequence length="190" mass="20455">MNSIRTYLILTLVSLVFFGLIYPLSIWGIGRLMPDKANGNPIYHDDQLVGFAQVGQAFSSANYFWGRPSAVNYDASATGGSNYGTTNPDQIRQVKERITALLKANPGVSVRDIPGELVTASGSGLDPHISVAAARIQIRRVASARNLEPKLLEELVDDHTLQPLAGIFGPGDLVNVLALNLALDQLTLTN</sequence>
<dbReference type="OrthoDB" id="9809491at2"/>
<dbReference type="Pfam" id="PF02669">
    <property type="entry name" value="KdpC"/>
    <property type="match status" value="1"/>
</dbReference>
<evidence type="ECO:0000256" key="10">
    <source>
        <dbReference type="ARBA" id="ARBA00023136"/>
    </source>
</evidence>
<keyword evidence="9 11" id="KW-0406">Ion transport</keyword>
<dbReference type="PANTHER" id="PTHR30042">
    <property type="entry name" value="POTASSIUM-TRANSPORTING ATPASE C CHAIN"/>
    <property type="match status" value="1"/>
</dbReference>
<evidence type="ECO:0000256" key="8">
    <source>
        <dbReference type="ARBA" id="ARBA00022989"/>
    </source>
</evidence>
<evidence type="ECO:0000313" key="13">
    <source>
        <dbReference type="Proteomes" id="UP000283522"/>
    </source>
</evidence>
<organism evidence="12 13">
    <name type="scientific">Algoriphagus lacus</name>
    <dbReference type="NCBI Taxonomy" id="2056311"/>
    <lineage>
        <taxon>Bacteria</taxon>
        <taxon>Pseudomonadati</taxon>
        <taxon>Bacteroidota</taxon>
        <taxon>Cytophagia</taxon>
        <taxon>Cytophagales</taxon>
        <taxon>Cyclobacteriaceae</taxon>
        <taxon>Algoriphagus</taxon>
    </lineage>
</organism>
<evidence type="ECO:0000256" key="2">
    <source>
        <dbReference type="ARBA" id="ARBA00022475"/>
    </source>
</evidence>
<dbReference type="PIRSF" id="PIRSF001296">
    <property type="entry name" value="K_ATPase_KdpC"/>
    <property type="match status" value="1"/>
</dbReference>
<keyword evidence="7 11" id="KW-0630">Potassium</keyword>
<keyword evidence="6 11" id="KW-0067">ATP-binding</keyword>
<proteinExistence type="inferred from homology"/>
<dbReference type="GO" id="GO:0008556">
    <property type="term" value="F:P-type potassium transmembrane transporter activity"/>
    <property type="evidence" value="ECO:0007669"/>
    <property type="project" value="InterPro"/>
</dbReference>